<dbReference type="InterPro" id="IPR013083">
    <property type="entry name" value="Znf_RING/FYVE/PHD"/>
</dbReference>
<proteinExistence type="predicted"/>
<dbReference type="OrthoDB" id="3625637at2759"/>
<evidence type="ECO:0000256" key="4">
    <source>
        <dbReference type="PROSITE-ProRule" id="PRU00175"/>
    </source>
</evidence>
<evidence type="ECO:0000256" key="3">
    <source>
        <dbReference type="ARBA" id="ARBA00022833"/>
    </source>
</evidence>
<reference evidence="7" key="1">
    <citation type="journal article" date="2020" name="Stud. Mycol.">
        <title>101 Dothideomycetes genomes: a test case for predicting lifestyles and emergence of pathogens.</title>
        <authorList>
            <person name="Haridas S."/>
            <person name="Albert R."/>
            <person name="Binder M."/>
            <person name="Bloem J."/>
            <person name="Labutti K."/>
            <person name="Salamov A."/>
            <person name="Andreopoulos B."/>
            <person name="Baker S."/>
            <person name="Barry K."/>
            <person name="Bills G."/>
            <person name="Bluhm B."/>
            <person name="Cannon C."/>
            <person name="Castanera R."/>
            <person name="Culley D."/>
            <person name="Daum C."/>
            <person name="Ezra D."/>
            <person name="Gonzalez J."/>
            <person name="Henrissat B."/>
            <person name="Kuo A."/>
            <person name="Liang C."/>
            <person name="Lipzen A."/>
            <person name="Lutzoni F."/>
            <person name="Magnuson J."/>
            <person name="Mondo S."/>
            <person name="Nolan M."/>
            <person name="Ohm R."/>
            <person name="Pangilinan J."/>
            <person name="Park H.-J."/>
            <person name="Ramirez L."/>
            <person name="Alfaro M."/>
            <person name="Sun H."/>
            <person name="Tritt A."/>
            <person name="Yoshinaga Y."/>
            <person name="Zwiers L.-H."/>
            <person name="Turgeon B."/>
            <person name="Goodwin S."/>
            <person name="Spatafora J."/>
            <person name="Crous P."/>
            <person name="Grigoriev I."/>
        </authorList>
    </citation>
    <scope>NUCLEOTIDE SEQUENCE</scope>
    <source>
        <strain evidence="7">SCOH1-5</strain>
    </source>
</reference>
<protein>
    <recommendedName>
        <fullName evidence="6">RING-type domain-containing protein</fullName>
    </recommendedName>
</protein>
<evidence type="ECO:0000313" key="7">
    <source>
        <dbReference type="EMBL" id="KAF2207550.1"/>
    </source>
</evidence>
<dbReference type="SUPFAM" id="SSF57850">
    <property type="entry name" value="RING/U-box"/>
    <property type="match status" value="1"/>
</dbReference>
<keyword evidence="8" id="KW-1185">Reference proteome</keyword>
<dbReference type="PROSITE" id="PS00518">
    <property type="entry name" value="ZF_RING_1"/>
    <property type="match status" value="1"/>
</dbReference>
<dbReference type="GO" id="GO:0008270">
    <property type="term" value="F:zinc ion binding"/>
    <property type="evidence" value="ECO:0007669"/>
    <property type="project" value="UniProtKB-KW"/>
</dbReference>
<keyword evidence="3" id="KW-0862">Zinc</keyword>
<evidence type="ECO:0000313" key="8">
    <source>
        <dbReference type="Proteomes" id="UP000799539"/>
    </source>
</evidence>
<feature type="region of interest" description="Disordered" evidence="5">
    <location>
        <begin position="155"/>
        <end position="177"/>
    </location>
</feature>
<sequence length="352" mass="39761">MALPSKKEYLEELKPLERHECPICRDLTIKPTQTPCRHTFCYECLHTWVREHNTCPSCRAELYVARARRALAGSLPAYVPNFGYERHGEYNPLLRDRNWLERRYMADGSVGDPYFPHEITATYGNFVRDPELRATTLAGVLRMADDQHLELDARGERTSLSPEPEASNNGGAATETDEDSLPNALEIAPFFDVGPLSLPEIAQDDLSNDNQGAAPRSDYVDPLTDELPTDQGPVIISGTILHGQVAQRRALQTADFLEQLLAHDARYTFTWRHGLSNYGFDYLSVRREPAVDTALMAQGHPLETLSDQLWLFFHEPAHQRYATRIAISVKRSGNNEDEEYGIRFFGDLGSVL</sequence>
<dbReference type="PANTHER" id="PTHR23327">
    <property type="entry name" value="RING FINGER PROTEIN 127"/>
    <property type="match status" value="1"/>
</dbReference>
<dbReference type="AlphaFoldDB" id="A0A6A6F2V2"/>
<dbReference type="EMBL" id="ML992702">
    <property type="protein sequence ID" value="KAF2207550.1"/>
    <property type="molecule type" value="Genomic_DNA"/>
</dbReference>
<dbReference type="Gene3D" id="3.30.40.10">
    <property type="entry name" value="Zinc/RING finger domain, C3HC4 (zinc finger)"/>
    <property type="match status" value="1"/>
</dbReference>
<keyword evidence="2 4" id="KW-0863">Zinc-finger</keyword>
<dbReference type="SMART" id="SM00184">
    <property type="entry name" value="RING"/>
    <property type="match status" value="1"/>
</dbReference>
<feature type="compositionally biased region" description="Polar residues" evidence="5">
    <location>
        <begin position="158"/>
        <end position="171"/>
    </location>
</feature>
<evidence type="ECO:0000259" key="6">
    <source>
        <dbReference type="PROSITE" id="PS50089"/>
    </source>
</evidence>
<gene>
    <name evidence="7" type="ORF">CERZMDRAFT_88399</name>
</gene>
<accession>A0A6A6F2V2</accession>
<evidence type="ECO:0000256" key="5">
    <source>
        <dbReference type="SAM" id="MobiDB-lite"/>
    </source>
</evidence>
<name>A0A6A6F2V2_9PEZI</name>
<feature type="domain" description="RING-type" evidence="6">
    <location>
        <begin position="21"/>
        <end position="59"/>
    </location>
</feature>
<evidence type="ECO:0000256" key="2">
    <source>
        <dbReference type="ARBA" id="ARBA00022771"/>
    </source>
</evidence>
<dbReference type="Pfam" id="PF13923">
    <property type="entry name" value="zf-C3HC4_2"/>
    <property type="match status" value="1"/>
</dbReference>
<keyword evidence="1" id="KW-0479">Metal-binding</keyword>
<evidence type="ECO:0000256" key="1">
    <source>
        <dbReference type="ARBA" id="ARBA00022723"/>
    </source>
</evidence>
<dbReference type="Proteomes" id="UP000799539">
    <property type="component" value="Unassembled WGS sequence"/>
</dbReference>
<organism evidence="7 8">
    <name type="scientific">Cercospora zeae-maydis SCOH1-5</name>
    <dbReference type="NCBI Taxonomy" id="717836"/>
    <lineage>
        <taxon>Eukaryota</taxon>
        <taxon>Fungi</taxon>
        <taxon>Dikarya</taxon>
        <taxon>Ascomycota</taxon>
        <taxon>Pezizomycotina</taxon>
        <taxon>Dothideomycetes</taxon>
        <taxon>Dothideomycetidae</taxon>
        <taxon>Mycosphaerellales</taxon>
        <taxon>Mycosphaerellaceae</taxon>
        <taxon>Cercospora</taxon>
    </lineage>
</organism>
<dbReference type="InterPro" id="IPR001841">
    <property type="entry name" value="Znf_RING"/>
</dbReference>
<dbReference type="PROSITE" id="PS50089">
    <property type="entry name" value="ZF_RING_2"/>
    <property type="match status" value="1"/>
</dbReference>
<dbReference type="InterPro" id="IPR017907">
    <property type="entry name" value="Znf_RING_CS"/>
</dbReference>